<dbReference type="GO" id="GO:0016787">
    <property type="term" value="F:hydrolase activity"/>
    <property type="evidence" value="ECO:0007669"/>
    <property type="project" value="UniProtKB-KW"/>
</dbReference>
<feature type="short sequence motif" description="Q motif" evidence="8">
    <location>
        <begin position="174"/>
        <end position="202"/>
    </location>
</feature>
<keyword evidence="4 9" id="KW-0378">Hydrolase</keyword>
<evidence type="ECO:0000259" key="12">
    <source>
        <dbReference type="PROSITE" id="PS51192"/>
    </source>
</evidence>
<dbReference type="HOGENOM" id="CLU_003041_13_0_1"/>
<dbReference type="EC" id="3.6.4.13" evidence="10"/>
<dbReference type="AlphaFoldDB" id="W6MXC7"/>
<dbReference type="Gene3D" id="3.40.50.300">
    <property type="entry name" value="P-loop containing nucleotide triphosphate hydrolases"/>
    <property type="match status" value="2"/>
</dbReference>
<comment type="subcellular location">
    <subcellularLocation>
        <location evidence="1">Nucleus</location>
        <location evidence="1">Nucleolus</location>
    </subcellularLocation>
</comment>
<dbReference type="PROSITE" id="PS51195">
    <property type="entry name" value="Q_MOTIF"/>
    <property type="match status" value="1"/>
</dbReference>
<keyword evidence="6 9" id="KW-0067">ATP-binding</keyword>
<feature type="compositionally biased region" description="Acidic residues" evidence="11">
    <location>
        <begin position="94"/>
        <end position="109"/>
    </location>
</feature>
<comment type="function">
    <text evidence="10">RNA helicase.</text>
</comment>
<keyword evidence="3 9" id="KW-0547">Nucleotide-binding</keyword>
<dbReference type="GO" id="GO:0000463">
    <property type="term" value="P:maturation of LSU-rRNA from tricistronic rRNA transcript (SSU-rRNA, 5.8S rRNA, LSU-rRNA)"/>
    <property type="evidence" value="ECO:0007669"/>
    <property type="project" value="EnsemblFungi"/>
</dbReference>
<dbReference type="InterPro" id="IPR001650">
    <property type="entry name" value="Helicase_C-like"/>
</dbReference>
<protein>
    <recommendedName>
        <fullName evidence="10">ATP-dependent RNA helicase</fullName>
        <ecNumber evidence="10">3.6.4.13</ecNumber>
    </recommendedName>
</protein>
<dbReference type="STRING" id="1382522.W6MXC7"/>
<keyword evidence="16" id="KW-1185">Reference proteome</keyword>
<dbReference type="SMART" id="SM00490">
    <property type="entry name" value="HELICc"/>
    <property type="match status" value="1"/>
</dbReference>
<feature type="compositionally biased region" description="Basic residues" evidence="11">
    <location>
        <begin position="11"/>
        <end position="37"/>
    </location>
</feature>
<dbReference type="SMART" id="SM00487">
    <property type="entry name" value="DEXDc"/>
    <property type="match status" value="1"/>
</dbReference>
<evidence type="ECO:0000256" key="6">
    <source>
        <dbReference type="ARBA" id="ARBA00022840"/>
    </source>
</evidence>
<evidence type="ECO:0000313" key="16">
    <source>
        <dbReference type="Proteomes" id="UP000019384"/>
    </source>
</evidence>
<name>W6MXC7_9ASCO</name>
<dbReference type="GO" id="GO:0005730">
    <property type="term" value="C:nucleolus"/>
    <property type="evidence" value="ECO:0007669"/>
    <property type="project" value="UniProtKB-SubCell"/>
</dbReference>
<feature type="compositionally biased region" description="Basic and acidic residues" evidence="11">
    <location>
        <begin position="110"/>
        <end position="119"/>
    </location>
</feature>
<organism evidence="15 16">
    <name type="scientific">Kuraishia capsulata CBS 1993</name>
    <dbReference type="NCBI Taxonomy" id="1382522"/>
    <lineage>
        <taxon>Eukaryota</taxon>
        <taxon>Fungi</taxon>
        <taxon>Dikarya</taxon>
        <taxon>Ascomycota</taxon>
        <taxon>Saccharomycotina</taxon>
        <taxon>Pichiomycetes</taxon>
        <taxon>Pichiales</taxon>
        <taxon>Pichiaceae</taxon>
        <taxon>Kuraishia</taxon>
    </lineage>
</organism>
<feature type="domain" description="DEAD-box RNA helicase Q" evidence="14">
    <location>
        <begin position="174"/>
        <end position="202"/>
    </location>
</feature>
<evidence type="ECO:0000256" key="1">
    <source>
        <dbReference type="ARBA" id="ARBA00004604"/>
    </source>
</evidence>
<dbReference type="GO" id="GO:0005524">
    <property type="term" value="F:ATP binding"/>
    <property type="evidence" value="ECO:0007669"/>
    <property type="project" value="UniProtKB-UniRule"/>
</dbReference>
<feature type="region of interest" description="Disordered" evidence="11">
    <location>
        <begin position="87"/>
        <end position="165"/>
    </location>
</feature>
<feature type="domain" description="Helicase C-terminal" evidence="13">
    <location>
        <begin position="450"/>
        <end position="604"/>
    </location>
</feature>
<dbReference type="PROSITE" id="PS51192">
    <property type="entry name" value="HELICASE_ATP_BIND_1"/>
    <property type="match status" value="1"/>
</dbReference>
<sequence length="736" mass="83002">MGVGSSIKQKFLNKKKQLTPSQKKGKKQEKPKAKKATRREIRNADNLGWKKVNIPDTLDDFEGFYGLEEIDGVGVKIVNGQVHFEVNEDKSEEISEEREEGAEEDEEEQQDNKTKETKSQPKKKKSLEKTNNEKKEKTTDKKGGDVKEEADLEQGTFNALDDIEDLDQDDVDMPEWNDLELSLPTLRSLQNLGFTTPTPIQKETIPVAMRGQDVIGKAITGSGKTLAYALPILEKIVSQKQTVTTTKSKHIAPPTAIVFAPTRELAKQVYDHIQKLLSGSSSLDPKAVVSITGGLSILKQERLLRYGPQILIVTPGRFFELLEKNEEIAKRVSRAKIFVFDEADRLLQDGHFEEVEKTIKTLSNVRPKEMGKWQSLVFSATFSKELFGKLDNQNKKPNKSEEDKETILLLAKKLKFKDQGNARLIDVNPMETVSSRVTEAMIPCGPTERDLYLYYFLLLYPGSTLVFANSIESVKRLAPFLNNLNIPTFSIHSSMIQKQRLRSLERFKEAASKANGSTVLIASDVAARGLDIPGVTHVVHYHLPRTADVYVHRSGRTARAGKEGVSLVLCTPQEASGSMKTLLRVTKHKKTELKMLPVENDILRQLKPRATIATELAESEISTMGLNKEKSWMSQAAEELGIEDFSDMEEDDHVKKQRKKREWKKLERPDFKSKRAELRQLLAVPVRKEGRRSYVSSGLVNLADMVVRGKTHKDILGFTDQDALHTLTTSKKQRRS</sequence>
<dbReference type="PROSITE" id="PS00039">
    <property type="entry name" value="DEAD_ATP_HELICASE"/>
    <property type="match status" value="1"/>
</dbReference>
<dbReference type="Pfam" id="PF00271">
    <property type="entry name" value="Helicase_C"/>
    <property type="match status" value="1"/>
</dbReference>
<feature type="region of interest" description="Disordered" evidence="11">
    <location>
        <begin position="1"/>
        <end position="50"/>
    </location>
</feature>
<dbReference type="OrthoDB" id="4310724at2759"/>
<reference evidence="15" key="2">
    <citation type="submission" date="2014-02" db="EMBL/GenBank/DDBJ databases">
        <title>Complete DNA sequence of /Kuraishia capsulata/ illustrates novel genomic features among budding yeasts (/Saccharomycotina/).</title>
        <authorList>
            <person name="Morales L."/>
            <person name="Noel B."/>
            <person name="Porcel B."/>
            <person name="Marcet-Houben M."/>
            <person name="Hullo M-F."/>
            <person name="Sacerdot C."/>
            <person name="Tekaia F."/>
            <person name="Leh-Louis V."/>
            <person name="Despons L."/>
            <person name="Khanna V."/>
            <person name="Aury J-M."/>
            <person name="Barbe V."/>
            <person name="Couloux A."/>
            <person name="Labadie K."/>
            <person name="Pelletier E."/>
            <person name="Souciet J-L."/>
            <person name="Boekhout T."/>
            <person name="Gabaldon T."/>
            <person name="Wincker P."/>
            <person name="Dujon B."/>
        </authorList>
    </citation>
    <scope>NUCLEOTIDE SEQUENCE</scope>
    <source>
        <strain evidence="15">CBS 1993</strain>
    </source>
</reference>
<evidence type="ECO:0000256" key="3">
    <source>
        <dbReference type="ARBA" id="ARBA00022741"/>
    </source>
</evidence>
<dbReference type="GO" id="GO:0000466">
    <property type="term" value="P:maturation of 5.8S rRNA from tricistronic rRNA transcript (SSU-rRNA, 5.8S rRNA, LSU-rRNA)"/>
    <property type="evidence" value="ECO:0007669"/>
    <property type="project" value="EnsemblFungi"/>
</dbReference>
<keyword evidence="7 10" id="KW-0694">RNA-binding</keyword>
<dbReference type="GO" id="GO:0003724">
    <property type="term" value="F:RNA helicase activity"/>
    <property type="evidence" value="ECO:0007669"/>
    <property type="project" value="UniProtKB-EC"/>
</dbReference>
<evidence type="ECO:0000256" key="5">
    <source>
        <dbReference type="ARBA" id="ARBA00022806"/>
    </source>
</evidence>
<dbReference type="EMBL" id="HG793129">
    <property type="protein sequence ID" value="CDK28660.1"/>
    <property type="molecule type" value="Genomic_DNA"/>
</dbReference>
<dbReference type="InterPro" id="IPR011545">
    <property type="entry name" value="DEAD/DEAH_box_helicase_dom"/>
</dbReference>
<proteinExistence type="inferred from homology"/>
<dbReference type="InterPro" id="IPR000629">
    <property type="entry name" value="RNA-helicase_DEAD-box_CS"/>
</dbReference>
<comment type="domain">
    <text evidence="10">The Q motif is unique to and characteristic of the DEAD box family of RNA helicases and controls ATP binding and hydrolysis.</text>
</comment>
<dbReference type="GeneID" id="34522038"/>
<evidence type="ECO:0000256" key="2">
    <source>
        <dbReference type="ARBA" id="ARBA00022552"/>
    </source>
</evidence>
<dbReference type="InterPro" id="IPR027417">
    <property type="entry name" value="P-loop_NTPase"/>
</dbReference>
<evidence type="ECO:0000256" key="10">
    <source>
        <dbReference type="RuleBase" id="RU365068"/>
    </source>
</evidence>
<feature type="domain" description="Helicase ATP-binding" evidence="12">
    <location>
        <begin position="205"/>
        <end position="400"/>
    </location>
</feature>
<dbReference type="Pfam" id="PF00270">
    <property type="entry name" value="DEAD"/>
    <property type="match status" value="1"/>
</dbReference>
<evidence type="ECO:0000313" key="15">
    <source>
        <dbReference type="EMBL" id="CDK28660.1"/>
    </source>
</evidence>
<evidence type="ECO:0000256" key="11">
    <source>
        <dbReference type="SAM" id="MobiDB-lite"/>
    </source>
</evidence>
<dbReference type="CDD" id="cd18787">
    <property type="entry name" value="SF2_C_DEAD"/>
    <property type="match status" value="1"/>
</dbReference>
<reference evidence="15" key="1">
    <citation type="submission" date="2013-12" db="EMBL/GenBank/DDBJ databases">
        <authorList>
            <person name="Genoscope - CEA"/>
        </authorList>
    </citation>
    <scope>NUCLEOTIDE SEQUENCE</scope>
    <source>
        <strain evidence="15">CBS 1993</strain>
    </source>
</reference>
<dbReference type="InterPro" id="IPR014014">
    <property type="entry name" value="RNA_helicase_DEAD_Q_motif"/>
</dbReference>
<evidence type="ECO:0000259" key="14">
    <source>
        <dbReference type="PROSITE" id="PS51195"/>
    </source>
</evidence>
<feature type="compositionally biased region" description="Basic and acidic residues" evidence="11">
    <location>
        <begin position="127"/>
        <end position="149"/>
    </location>
</feature>
<keyword evidence="2" id="KW-0698">rRNA processing</keyword>
<dbReference type="RefSeq" id="XP_022460650.1">
    <property type="nucleotide sequence ID" value="XM_022601400.1"/>
</dbReference>
<keyword evidence="5 9" id="KW-0347">Helicase</keyword>
<comment type="similarity">
    <text evidence="9">Belongs to the DEAD box helicase family.</text>
</comment>
<evidence type="ECO:0000256" key="7">
    <source>
        <dbReference type="ARBA" id="ARBA00022884"/>
    </source>
</evidence>
<dbReference type="InterPro" id="IPR014001">
    <property type="entry name" value="Helicase_ATP-bd"/>
</dbReference>
<gene>
    <name evidence="15" type="ORF">KUCA_T00004644001</name>
</gene>
<evidence type="ECO:0000259" key="13">
    <source>
        <dbReference type="PROSITE" id="PS51194"/>
    </source>
</evidence>
<comment type="catalytic activity">
    <reaction evidence="10">
        <text>ATP + H2O = ADP + phosphate + H(+)</text>
        <dbReference type="Rhea" id="RHEA:13065"/>
        <dbReference type="ChEBI" id="CHEBI:15377"/>
        <dbReference type="ChEBI" id="CHEBI:15378"/>
        <dbReference type="ChEBI" id="CHEBI:30616"/>
        <dbReference type="ChEBI" id="CHEBI:43474"/>
        <dbReference type="ChEBI" id="CHEBI:456216"/>
        <dbReference type="EC" id="3.6.4.13"/>
    </reaction>
</comment>
<evidence type="ECO:0000256" key="8">
    <source>
        <dbReference type="PROSITE-ProRule" id="PRU00552"/>
    </source>
</evidence>
<evidence type="ECO:0000256" key="4">
    <source>
        <dbReference type="ARBA" id="ARBA00022801"/>
    </source>
</evidence>
<evidence type="ECO:0000256" key="9">
    <source>
        <dbReference type="RuleBase" id="RU000492"/>
    </source>
</evidence>
<dbReference type="PROSITE" id="PS51194">
    <property type="entry name" value="HELICASE_CTER"/>
    <property type="match status" value="1"/>
</dbReference>
<dbReference type="SUPFAM" id="SSF52540">
    <property type="entry name" value="P-loop containing nucleoside triphosphate hydrolases"/>
    <property type="match status" value="1"/>
</dbReference>
<dbReference type="GO" id="GO:0003723">
    <property type="term" value="F:RNA binding"/>
    <property type="evidence" value="ECO:0007669"/>
    <property type="project" value="UniProtKB-UniRule"/>
</dbReference>
<dbReference type="PANTHER" id="PTHR24031">
    <property type="entry name" value="RNA HELICASE"/>
    <property type="match status" value="1"/>
</dbReference>
<dbReference type="Proteomes" id="UP000019384">
    <property type="component" value="Unassembled WGS sequence"/>
</dbReference>
<accession>W6MXC7</accession>